<dbReference type="Proteomes" id="UP001065593">
    <property type="component" value="Unassembled WGS sequence"/>
</dbReference>
<reference evidence="2" key="1">
    <citation type="submission" date="2022-08" db="EMBL/GenBank/DDBJ databases">
        <title>Draft genome sequence of Lysinibacillus sp. strain KH24.</title>
        <authorList>
            <person name="Kanbe H."/>
            <person name="Itoh H."/>
        </authorList>
    </citation>
    <scope>NUCLEOTIDE SEQUENCE</scope>
    <source>
        <strain evidence="2">KH24</strain>
    </source>
</reference>
<keyword evidence="3" id="KW-1185">Reference proteome</keyword>
<evidence type="ECO:0000259" key="1">
    <source>
        <dbReference type="PROSITE" id="PS50164"/>
    </source>
</evidence>
<gene>
    <name evidence="2" type="ORF">LYSBPC_35900</name>
</gene>
<proteinExistence type="predicted"/>
<name>A0ABQ5NQ64_9BACI</name>
<evidence type="ECO:0000313" key="3">
    <source>
        <dbReference type="Proteomes" id="UP001065593"/>
    </source>
</evidence>
<feature type="domain" description="GIY-YIG" evidence="1">
    <location>
        <begin position="189"/>
        <end position="281"/>
    </location>
</feature>
<dbReference type="InterPro" id="IPR000305">
    <property type="entry name" value="GIY-YIG_endonuc"/>
</dbReference>
<dbReference type="CDD" id="cd10446">
    <property type="entry name" value="GIY-YIG_unchar_1"/>
    <property type="match status" value="1"/>
</dbReference>
<sequence length="286" mass="33541">MIANYSLTLSDILKKGNFDLRRVRLLRHSMNHKRFKMAYDVDCILEYTKMQVPDFYHNVDLVLNFVGDQGTTAKLVGCYKPTHCSQKIEEQLFPSKMPKILLEHPTNIYHELEQTSYYHDLINRLYIDWGKGTVNWSQSALNDKPIIAIKSVPTIEFKGYERVMLMYGQLEQIIESQVTYENWHDALKAVHAVYLITDLAEGRQYVGSAYGADSLFQRWETYVKTKHGNNKKIIEYLKQYPERYHEFQFSILQIIPKNSTQKDVIELENLYKEKLGTRLANGLNDN</sequence>
<dbReference type="Gene3D" id="3.40.1440.10">
    <property type="entry name" value="GIY-YIG endonuclease"/>
    <property type="match status" value="1"/>
</dbReference>
<protein>
    <recommendedName>
        <fullName evidence="1">GIY-YIG domain-containing protein</fullName>
    </recommendedName>
</protein>
<dbReference type="PROSITE" id="PS50164">
    <property type="entry name" value="GIY_YIG"/>
    <property type="match status" value="1"/>
</dbReference>
<dbReference type="Pfam" id="PF01541">
    <property type="entry name" value="GIY-YIG"/>
    <property type="match status" value="1"/>
</dbReference>
<accession>A0ABQ5NQ64</accession>
<dbReference type="RefSeq" id="WP_264990376.1">
    <property type="nucleotide sequence ID" value="NZ_BRZA01000010.1"/>
</dbReference>
<dbReference type="InterPro" id="IPR035901">
    <property type="entry name" value="GIY-YIG_endonuc_sf"/>
</dbReference>
<dbReference type="EMBL" id="BRZA01000010">
    <property type="protein sequence ID" value="GLC90463.1"/>
    <property type="molecule type" value="Genomic_DNA"/>
</dbReference>
<evidence type="ECO:0000313" key="2">
    <source>
        <dbReference type="EMBL" id="GLC90463.1"/>
    </source>
</evidence>
<dbReference type="SUPFAM" id="SSF82771">
    <property type="entry name" value="GIY-YIG endonuclease"/>
    <property type="match status" value="1"/>
</dbReference>
<dbReference type="SMART" id="SM00465">
    <property type="entry name" value="GIYc"/>
    <property type="match status" value="1"/>
</dbReference>
<comment type="caution">
    <text evidence="2">The sequence shown here is derived from an EMBL/GenBank/DDBJ whole genome shotgun (WGS) entry which is preliminary data.</text>
</comment>
<organism evidence="2 3">
    <name type="scientific">Lysinibacillus piscis</name>
    <dbReference type="NCBI Taxonomy" id="2518931"/>
    <lineage>
        <taxon>Bacteria</taxon>
        <taxon>Bacillati</taxon>
        <taxon>Bacillota</taxon>
        <taxon>Bacilli</taxon>
        <taxon>Bacillales</taxon>
        <taxon>Bacillaceae</taxon>
        <taxon>Lysinibacillus</taxon>
    </lineage>
</organism>